<gene>
    <name evidence="2" type="ORF">HMPREF3222_01432</name>
</gene>
<evidence type="ECO:0000313" key="3">
    <source>
        <dbReference type="Proteomes" id="UP000070646"/>
    </source>
</evidence>
<name>A0A133N781_CLOPF</name>
<keyword evidence="1" id="KW-0472">Membrane</keyword>
<protein>
    <submittedName>
        <fullName evidence="2">Uncharacterized protein</fullName>
    </submittedName>
</protein>
<sequence length="128" mass="14692">MGEFIMKKWDLIIIIVLIILSLMPIRFLISSNNNVDLKRVIINVNGEEYETLELKENINEIIKIEEGLGVNEIYINKGQVYMNHSNCTDKVCMRQGKISKIGESIVCLPNRVFIEIKGDEEGECILSY</sequence>
<keyword evidence="1" id="KW-0812">Transmembrane</keyword>
<comment type="caution">
    <text evidence="2">The sequence shown here is derived from an EMBL/GenBank/DDBJ whole genome shotgun (WGS) entry which is preliminary data.</text>
</comment>
<dbReference type="AlphaFoldDB" id="A0A133N781"/>
<dbReference type="Pfam" id="PF07009">
    <property type="entry name" value="NusG_II"/>
    <property type="match status" value="1"/>
</dbReference>
<accession>A0A133N781</accession>
<evidence type="ECO:0000313" key="2">
    <source>
        <dbReference type="EMBL" id="KXA12134.1"/>
    </source>
</evidence>
<evidence type="ECO:0000256" key="1">
    <source>
        <dbReference type="SAM" id="Phobius"/>
    </source>
</evidence>
<dbReference type="Proteomes" id="UP000070646">
    <property type="component" value="Unassembled WGS sequence"/>
</dbReference>
<proteinExistence type="predicted"/>
<dbReference type="EMBL" id="LRPU01000069">
    <property type="protein sequence ID" value="KXA12134.1"/>
    <property type="molecule type" value="Genomic_DNA"/>
</dbReference>
<dbReference type="Gene3D" id="2.60.320.10">
    <property type="entry name" value="N-utilization substance G protein NusG, insert domain"/>
    <property type="match status" value="1"/>
</dbReference>
<dbReference type="PATRIC" id="fig|1502.174.peg.1444"/>
<keyword evidence="1" id="KW-1133">Transmembrane helix</keyword>
<organism evidence="2 3">
    <name type="scientific">Clostridium perfringens</name>
    <dbReference type="NCBI Taxonomy" id="1502"/>
    <lineage>
        <taxon>Bacteria</taxon>
        <taxon>Bacillati</taxon>
        <taxon>Bacillota</taxon>
        <taxon>Clostridia</taxon>
        <taxon>Eubacteriales</taxon>
        <taxon>Clostridiaceae</taxon>
        <taxon>Clostridium</taxon>
    </lineage>
</organism>
<reference evidence="2 3" key="1">
    <citation type="submission" date="2016-01" db="EMBL/GenBank/DDBJ databases">
        <authorList>
            <person name="Oliw E.H."/>
        </authorList>
    </citation>
    <scope>NUCLEOTIDE SEQUENCE [LARGE SCALE GENOMIC DNA]</scope>
    <source>
        <strain evidence="2 3">MJR7757A</strain>
    </source>
</reference>
<dbReference type="InterPro" id="IPR038690">
    <property type="entry name" value="NusG_2_sf"/>
</dbReference>
<feature type="transmembrane region" description="Helical" evidence="1">
    <location>
        <begin position="12"/>
        <end position="29"/>
    </location>
</feature>
<dbReference type="CDD" id="cd09911">
    <property type="entry name" value="Lin0431_like"/>
    <property type="match status" value="1"/>
</dbReference>